<feature type="domain" description="Adaptive response protein AidB N-terminal" evidence="9">
    <location>
        <begin position="17"/>
        <end position="168"/>
    </location>
</feature>
<keyword evidence="11" id="KW-1185">Reference proteome</keyword>
<feature type="domain" description="Acyl-CoA dehydrogenase/oxidase C-terminal" evidence="7">
    <location>
        <begin position="285"/>
        <end position="437"/>
    </location>
</feature>
<dbReference type="GO" id="GO:0003995">
    <property type="term" value="F:acyl-CoA dehydrogenase activity"/>
    <property type="evidence" value="ECO:0007669"/>
    <property type="project" value="InterPro"/>
</dbReference>
<evidence type="ECO:0000259" key="9">
    <source>
        <dbReference type="Pfam" id="PF18158"/>
    </source>
</evidence>
<keyword evidence="4 5" id="KW-0274">FAD</keyword>
<dbReference type="InterPro" id="IPR009100">
    <property type="entry name" value="AcylCoA_DH/oxidase_NM_dom_sf"/>
</dbReference>
<comment type="similarity">
    <text evidence="2 5">Belongs to the acyl-CoA dehydrogenase family.</text>
</comment>
<dbReference type="RefSeq" id="WP_154148890.1">
    <property type="nucleotide sequence ID" value="NZ_SZWE01000001.1"/>
</dbReference>
<dbReference type="InterPro" id="IPR041504">
    <property type="entry name" value="AidB_N"/>
</dbReference>
<accession>A0A844CXT6</accession>
<evidence type="ECO:0000256" key="1">
    <source>
        <dbReference type="ARBA" id="ARBA00001974"/>
    </source>
</evidence>
<evidence type="ECO:0000259" key="8">
    <source>
        <dbReference type="Pfam" id="PF02770"/>
    </source>
</evidence>
<dbReference type="EMBL" id="SZWE01000001">
    <property type="protein sequence ID" value="MRU14443.1"/>
    <property type="molecule type" value="Genomic_DNA"/>
</dbReference>
<sequence>MPHLPPRTRLATHEVGNQPPTPGDLDLWAGDSPLRDHAAAAGADGETLARFGARIGTEEMRTAGREANRQRPEAVLFDAGGRRLDEVRFHPAYHQLLGEGIKAGYAALPWEGAKGGHATHAAMVYLMSQVEPGVCCPMTMTYASVPALRADERLFGEWVPKLTARAYDGAVLPLAHKPGATMGMAMTEKQGGSDVRANTTRAEADGDAYRLTGHKWFCSAPMSDGLLTLAQTDTGLTCFLVPRWLEGERNAVQIQRLKDKLGNRANASAEIEFAGALAHRLGEEGAGIRTIIEMVHHTRLDTAMAPAGLMRAALGHAHHWASHRTTFQKQLTDQPLMQSVLADLALDWEGTLALGLHVAHTFDGKSEGDRAYARLAVALAKYLGNKLCPGLVYEAMEAIGGMGYVEDTPLPLLYREAPLNSIWEGSGNVICLDILRTLRREPLAGERLSTELGAASGQYRGYDAALKAHMERFPKLPEEGAARWYAESLATLLTASVLIRHAPAEVAEGYVATRLAGQRGRTAGAIQAVDCAALVGRIGGAM</sequence>
<keyword evidence="3 5" id="KW-0285">Flavoprotein</keyword>
<evidence type="ECO:0000259" key="7">
    <source>
        <dbReference type="Pfam" id="PF00441"/>
    </source>
</evidence>
<name>A0A844CXT6_9RHOB</name>
<comment type="caution">
    <text evidence="10">The sequence shown here is derived from an EMBL/GenBank/DDBJ whole genome shotgun (WGS) entry which is preliminary data.</text>
</comment>
<protein>
    <submittedName>
        <fullName evidence="10">DNA alkylation response protein</fullName>
    </submittedName>
</protein>
<dbReference type="InterPro" id="IPR009075">
    <property type="entry name" value="AcylCo_DH/oxidase_C"/>
</dbReference>
<dbReference type="Gene3D" id="6.10.250.600">
    <property type="match status" value="1"/>
</dbReference>
<dbReference type="Proteomes" id="UP000564704">
    <property type="component" value="Unassembled WGS sequence"/>
</dbReference>
<dbReference type="InterPro" id="IPR052904">
    <property type="entry name" value="Acyl-CoA_dehydrogenase-like"/>
</dbReference>
<evidence type="ECO:0000256" key="5">
    <source>
        <dbReference type="RuleBase" id="RU362125"/>
    </source>
</evidence>
<feature type="domain" description="Acyl-CoA oxidase/dehydrogenase middle" evidence="8">
    <location>
        <begin position="183"/>
        <end position="274"/>
    </location>
</feature>
<dbReference type="OrthoDB" id="9771038at2"/>
<dbReference type="InterPro" id="IPR006089">
    <property type="entry name" value="Acyl-CoA_DH_CS"/>
</dbReference>
<dbReference type="InterPro" id="IPR006091">
    <property type="entry name" value="Acyl-CoA_Oxase/DH_mid-dom"/>
</dbReference>
<comment type="cofactor">
    <cofactor evidence="1 5">
        <name>FAD</name>
        <dbReference type="ChEBI" id="CHEBI:57692"/>
    </cofactor>
</comment>
<evidence type="ECO:0000256" key="4">
    <source>
        <dbReference type="ARBA" id="ARBA00022827"/>
    </source>
</evidence>
<dbReference type="Gene3D" id="1.20.140.10">
    <property type="entry name" value="Butyryl-CoA Dehydrogenase, subunit A, domain 3"/>
    <property type="match status" value="1"/>
</dbReference>
<dbReference type="Pfam" id="PF00441">
    <property type="entry name" value="Acyl-CoA_dh_1"/>
    <property type="match status" value="1"/>
</dbReference>
<dbReference type="PANTHER" id="PTHR42707:SF3">
    <property type="entry name" value="ACYL-COA DEHYDROGENASE AIDB-RELATED"/>
    <property type="match status" value="1"/>
</dbReference>
<proteinExistence type="inferred from homology"/>
<dbReference type="PANTHER" id="PTHR42707">
    <property type="entry name" value="ACYL-COA DEHYDROGENASE"/>
    <property type="match status" value="1"/>
</dbReference>
<evidence type="ECO:0000256" key="2">
    <source>
        <dbReference type="ARBA" id="ARBA00009347"/>
    </source>
</evidence>
<evidence type="ECO:0000256" key="6">
    <source>
        <dbReference type="SAM" id="MobiDB-lite"/>
    </source>
</evidence>
<evidence type="ECO:0000313" key="11">
    <source>
        <dbReference type="Proteomes" id="UP000564704"/>
    </source>
</evidence>
<feature type="region of interest" description="Disordered" evidence="6">
    <location>
        <begin position="1"/>
        <end position="23"/>
    </location>
</feature>
<organism evidence="10 11">
    <name type="scientific">Roseovarius bejariae</name>
    <dbReference type="NCBI Taxonomy" id="2576383"/>
    <lineage>
        <taxon>Bacteria</taxon>
        <taxon>Pseudomonadati</taxon>
        <taxon>Pseudomonadota</taxon>
        <taxon>Alphaproteobacteria</taxon>
        <taxon>Rhodobacterales</taxon>
        <taxon>Roseobacteraceae</taxon>
        <taxon>Roseovarius</taxon>
    </lineage>
</organism>
<evidence type="ECO:0000313" key="10">
    <source>
        <dbReference type="EMBL" id="MRU14443.1"/>
    </source>
</evidence>
<dbReference type="SUPFAM" id="SSF47203">
    <property type="entry name" value="Acyl-CoA dehydrogenase C-terminal domain-like"/>
    <property type="match status" value="1"/>
</dbReference>
<dbReference type="InterPro" id="IPR036250">
    <property type="entry name" value="AcylCo_DH-like_C"/>
</dbReference>
<reference evidence="10 11" key="1">
    <citation type="submission" date="2019-05" db="EMBL/GenBank/DDBJ databases">
        <title>Roseovarius bejariae sp. nov., a moderately halophylic bacterium isolated from a saline soil in Rambla Salada (Murcia).</title>
        <authorList>
            <person name="Castro D.J."/>
            <person name="Gomez-Altuve A."/>
            <person name="Reina J.C."/>
            <person name="Rodriguez M."/>
            <person name="Sampedro I."/>
            <person name="Llamas I."/>
            <person name="Martinez-Checa F."/>
        </authorList>
    </citation>
    <scope>NUCLEOTIDE SEQUENCE [LARGE SCALE GENOMIC DNA]</scope>
    <source>
        <strain evidence="10 11">A21</strain>
    </source>
</reference>
<dbReference type="Pfam" id="PF02770">
    <property type="entry name" value="Acyl-CoA_dh_M"/>
    <property type="match status" value="1"/>
</dbReference>
<dbReference type="SUPFAM" id="SSF56645">
    <property type="entry name" value="Acyl-CoA dehydrogenase NM domain-like"/>
    <property type="match status" value="1"/>
</dbReference>
<dbReference type="Pfam" id="PF18158">
    <property type="entry name" value="AidB_N"/>
    <property type="match status" value="1"/>
</dbReference>
<evidence type="ECO:0000256" key="3">
    <source>
        <dbReference type="ARBA" id="ARBA00022630"/>
    </source>
</evidence>
<dbReference type="Gene3D" id="2.40.110.20">
    <property type="match status" value="1"/>
</dbReference>
<keyword evidence="5" id="KW-0560">Oxidoreductase</keyword>
<gene>
    <name evidence="10" type="ORF">FDP25_03255</name>
</gene>
<dbReference type="PROSITE" id="PS00072">
    <property type="entry name" value="ACYL_COA_DH_1"/>
    <property type="match status" value="1"/>
</dbReference>
<dbReference type="AlphaFoldDB" id="A0A844CXT6"/>